<evidence type="ECO:0008006" key="6">
    <source>
        <dbReference type="Google" id="ProtNLM"/>
    </source>
</evidence>
<dbReference type="Pfam" id="PF00379">
    <property type="entry name" value="Chitin_bind_4"/>
    <property type="match status" value="1"/>
</dbReference>
<dbReference type="OrthoDB" id="7789829at2759"/>
<dbReference type="PANTHER" id="PTHR12236:SF75">
    <property type="entry name" value="CUTICULAR PROTEIN 62BB, ISOFORM A"/>
    <property type="match status" value="1"/>
</dbReference>
<dbReference type="GO" id="GO:0005615">
    <property type="term" value="C:extracellular space"/>
    <property type="evidence" value="ECO:0007669"/>
    <property type="project" value="TreeGrafter"/>
</dbReference>
<organism evidence="4 5">
    <name type="scientific">Polypedilum vanderplanki</name>
    <name type="common">Sleeping chironomid midge</name>
    <dbReference type="NCBI Taxonomy" id="319348"/>
    <lineage>
        <taxon>Eukaryota</taxon>
        <taxon>Metazoa</taxon>
        <taxon>Ecdysozoa</taxon>
        <taxon>Arthropoda</taxon>
        <taxon>Hexapoda</taxon>
        <taxon>Insecta</taxon>
        <taxon>Pterygota</taxon>
        <taxon>Neoptera</taxon>
        <taxon>Endopterygota</taxon>
        <taxon>Diptera</taxon>
        <taxon>Nematocera</taxon>
        <taxon>Chironomoidea</taxon>
        <taxon>Chironomidae</taxon>
        <taxon>Chironominae</taxon>
        <taxon>Polypedilum</taxon>
        <taxon>Polypedilum</taxon>
    </lineage>
</organism>
<evidence type="ECO:0000256" key="1">
    <source>
        <dbReference type="ARBA" id="ARBA00022460"/>
    </source>
</evidence>
<dbReference type="PANTHER" id="PTHR12236">
    <property type="entry name" value="STRUCTURAL CONTITUENT OF CUTICLE"/>
    <property type="match status" value="1"/>
</dbReference>
<sequence>MILKVMLICIWGTLTQGSPIIYNQQYNNHHSHPNAYPLSMSRGYLTPPRAITTLNTFVPRKLIPPAPPRIVIPRVYETPKPRTYTAPPILRTIPPALTNKKPYVNKTYNHSNNHNSINPKYAYSYSVNDNRTGDHKNVEERLENGVVRGSYSLLEADGTTVRKVTYTADDVNGFVANVEQQTVTQPPVTNNTPFTIFNP</sequence>
<dbReference type="InterPro" id="IPR051217">
    <property type="entry name" value="Insect_Cuticle_Struc_Prot"/>
</dbReference>
<reference evidence="4" key="1">
    <citation type="submission" date="2021-03" db="EMBL/GenBank/DDBJ databases">
        <title>Chromosome level genome of the anhydrobiotic midge Polypedilum vanderplanki.</title>
        <authorList>
            <person name="Yoshida Y."/>
            <person name="Kikawada T."/>
            <person name="Gusev O."/>
        </authorList>
    </citation>
    <scope>NUCLEOTIDE SEQUENCE</scope>
    <source>
        <strain evidence="4">NIAS01</strain>
        <tissue evidence="4">Whole body or cell culture</tissue>
    </source>
</reference>
<keyword evidence="1 2" id="KW-0193">Cuticle</keyword>
<keyword evidence="5" id="KW-1185">Reference proteome</keyword>
<evidence type="ECO:0000313" key="4">
    <source>
        <dbReference type="EMBL" id="KAG5680963.1"/>
    </source>
</evidence>
<dbReference type="AlphaFoldDB" id="A0A9J6CGQ0"/>
<dbReference type="InterPro" id="IPR000618">
    <property type="entry name" value="Insect_cuticle"/>
</dbReference>
<evidence type="ECO:0000256" key="2">
    <source>
        <dbReference type="PROSITE-ProRule" id="PRU00497"/>
    </source>
</evidence>
<keyword evidence="3" id="KW-0732">Signal</keyword>
<dbReference type="GO" id="GO:0042302">
    <property type="term" value="F:structural constituent of cuticle"/>
    <property type="evidence" value="ECO:0007669"/>
    <property type="project" value="UniProtKB-UniRule"/>
</dbReference>
<dbReference type="GO" id="GO:0031012">
    <property type="term" value="C:extracellular matrix"/>
    <property type="evidence" value="ECO:0007669"/>
    <property type="project" value="TreeGrafter"/>
</dbReference>
<feature type="chain" id="PRO_5039904552" description="Cuticle protein" evidence="3">
    <location>
        <begin position="18"/>
        <end position="199"/>
    </location>
</feature>
<name>A0A9J6CGQ0_POLVA</name>
<protein>
    <recommendedName>
        <fullName evidence="6">Cuticle protein</fullName>
    </recommendedName>
</protein>
<feature type="signal peptide" evidence="3">
    <location>
        <begin position="1"/>
        <end position="17"/>
    </location>
</feature>
<evidence type="ECO:0000313" key="5">
    <source>
        <dbReference type="Proteomes" id="UP001107558"/>
    </source>
</evidence>
<accession>A0A9J6CGQ0</accession>
<dbReference type="PROSITE" id="PS51155">
    <property type="entry name" value="CHIT_BIND_RR_2"/>
    <property type="match status" value="1"/>
</dbReference>
<dbReference type="EMBL" id="JADBJN010000001">
    <property type="protein sequence ID" value="KAG5680963.1"/>
    <property type="molecule type" value="Genomic_DNA"/>
</dbReference>
<evidence type="ECO:0000256" key="3">
    <source>
        <dbReference type="SAM" id="SignalP"/>
    </source>
</evidence>
<proteinExistence type="predicted"/>
<gene>
    <name evidence="4" type="ORF">PVAND_010438</name>
</gene>
<dbReference type="Proteomes" id="UP001107558">
    <property type="component" value="Chromosome 1"/>
</dbReference>
<comment type="caution">
    <text evidence="4">The sequence shown here is derived from an EMBL/GenBank/DDBJ whole genome shotgun (WGS) entry which is preliminary data.</text>
</comment>